<dbReference type="SMART" id="SM00220">
    <property type="entry name" value="S_TKc"/>
    <property type="match status" value="1"/>
</dbReference>
<dbReference type="PANTHER" id="PTHR11042">
    <property type="entry name" value="EUKARYOTIC TRANSLATION INITIATION FACTOR 2-ALPHA KINASE EIF2-ALPHA KINASE -RELATED"/>
    <property type="match status" value="1"/>
</dbReference>
<evidence type="ECO:0000256" key="2">
    <source>
        <dbReference type="ARBA" id="ARBA00022527"/>
    </source>
</evidence>
<dbReference type="PROSITE" id="PS50011">
    <property type="entry name" value="PROTEIN_KINASE_DOM"/>
    <property type="match status" value="1"/>
</dbReference>
<keyword evidence="13" id="KW-1185">Reference proteome</keyword>
<keyword evidence="3" id="KW-0808">Transferase</keyword>
<accession>A0ABD0Y630</accession>
<dbReference type="Pfam" id="PF00069">
    <property type="entry name" value="Pkinase"/>
    <property type="match status" value="1"/>
</dbReference>
<evidence type="ECO:0000313" key="12">
    <source>
        <dbReference type="EMBL" id="KAL1122850.1"/>
    </source>
</evidence>
<dbReference type="InterPro" id="IPR011009">
    <property type="entry name" value="Kinase-like_dom_sf"/>
</dbReference>
<evidence type="ECO:0000256" key="9">
    <source>
        <dbReference type="ARBA" id="ARBA00048659"/>
    </source>
</evidence>
<reference evidence="12 13" key="1">
    <citation type="submission" date="2024-07" db="EMBL/GenBank/DDBJ databases">
        <title>Chromosome-level genome assembly of the water stick insect Ranatra chinensis (Heteroptera: Nepidae).</title>
        <authorList>
            <person name="Liu X."/>
        </authorList>
    </citation>
    <scope>NUCLEOTIDE SEQUENCE [LARGE SCALE GENOMIC DNA]</scope>
    <source>
        <strain evidence="12">Cailab_2021Rc</strain>
        <tissue evidence="12">Muscle</tissue>
    </source>
</reference>
<dbReference type="AlphaFoldDB" id="A0ABD0Y630"/>
<dbReference type="InterPro" id="IPR050339">
    <property type="entry name" value="CC_SR_Kinase"/>
</dbReference>
<comment type="catalytic activity">
    <reaction evidence="9">
        <text>L-threonyl-[protein] + ATP = O-phospho-L-threonyl-[protein] + ADP + H(+)</text>
        <dbReference type="Rhea" id="RHEA:46608"/>
        <dbReference type="Rhea" id="RHEA-COMP:11060"/>
        <dbReference type="Rhea" id="RHEA-COMP:11605"/>
        <dbReference type="ChEBI" id="CHEBI:15378"/>
        <dbReference type="ChEBI" id="CHEBI:30013"/>
        <dbReference type="ChEBI" id="CHEBI:30616"/>
        <dbReference type="ChEBI" id="CHEBI:61977"/>
        <dbReference type="ChEBI" id="CHEBI:456216"/>
        <dbReference type="EC" id="2.7.11.1"/>
    </reaction>
    <physiologicalReaction direction="left-to-right" evidence="9">
        <dbReference type="Rhea" id="RHEA:46609"/>
    </physiologicalReaction>
</comment>
<dbReference type="GO" id="GO:0004674">
    <property type="term" value="F:protein serine/threonine kinase activity"/>
    <property type="evidence" value="ECO:0007669"/>
    <property type="project" value="UniProtKB-KW"/>
</dbReference>
<evidence type="ECO:0000256" key="6">
    <source>
        <dbReference type="ARBA" id="ARBA00022840"/>
    </source>
</evidence>
<protein>
    <recommendedName>
        <fullName evidence="1">non-specific serine/threonine protein kinase</fullName>
        <ecNumber evidence="1">2.7.11.1</ecNumber>
    </recommendedName>
</protein>
<dbReference type="GO" id="GO:0017148">
    <property type="term" value="P:negative regulation of translation"/>
    <property type="evidence" value="ECO:0007669"/>
    <property type="project" value="UniProtKB-KW"/>
</dbReference>
<comment type="caution">
    <text evidence="12">The sequence shown here is derived from an EMBL/GenBank/DDBJ whole genome shotgun (WGS) entry which is preliminary data.</text>
</comment>
<dbReference type="InterPro" id="IPR000719">
    <property type="entry name" value="Prot_kinase_dom"/>
</dbReference>
<dbReference type="Proteomes" id="UP001558652">
    <property type="component" value="Unassembled WGS sequence"/>
</dbReference>
<comment type="catalytic activity">
    <reaction evidence="10">
        <text>L-seryl-[protein] + ATP = O-phospho-L-seryl-[protein] + ADP + H(+)</text>
        <dbReference type="Rhea" id="RHEA:17989"/>
        <dbReference type="Rhea" id="RHEA-COMP:9863"/>
        <dbReference type="Rhea" id="RHEA-COMP:11604"/>
        <dbReference type="ChEBI" id="CHEBI:15378"/>
        <dbReference type="ChEBI" id="CHEBI:29999"/>
        <dbReference type="ChEBI" id="CHEBI:30616"/>
        <dbReference type="ChEBI" id="CHEBI:83421"/>
        <dbReference type="ChEBI" id="CHEBI:456216"/>
        <dbReference type="EC" id="2.7.11.1"/>
    </reaction>
    <physiologicalReaction direction="left-to-right" evidence="10">
        <dbReference type="Rhea" id="RHEA:17990"/>
    </physiologicalReaction>
</comment>
<evidence type="ECO:0000256" key="3">
    <source>
        <dbReference type="ARBA" id="ARBA00022679"/>
    </source>
</evidence>
<dbReference type="GO" id="GO:0005524">
    <property type="term" value="F:ATP binding"/>
    <property type="evidence" value="ECO:0007669"/>
    <property type="project" value="UniProtKB-KW"/>
</dbReference>
<sequence>MEFCEEGSLADRLLKNAIEDADMAKSIFKQILNGIDYIHKQNMIHRDIKPQNIFFSTQDKIKIGDFGLVTDIGTDISCKGEELKKRSACGTRLYLSPEQVGSELTSFFSN</sequence>
<feature type="domain" description="Protein kinase" evidence="11">
    <location>
        <begin position="1"/>
        <end position="110"/>
    </location>
</feature>
<dbReference type="InterPro" id="IPR008271">
    <property type="entry name" value="Ser/Thr_kinase_AS"/>
</dbReference>
<organism evidence="12 13">
    <name type="scientific">Ranatra chinensis</name>
    <dbReference type="NCBI Taxonomy" id="642074"/>
    <lineage>
        <taxon>Eukaryota</taxon>
        <taxon>Metazoa</taxon>
        <taxon>Ecdysozoa</taxon>
        <taxon>Arthropoda</taxon>
        <taxon>Hexapoda</taxon>
        <taxon>Insecta</taxon>
        <taxon>Pterygota</taxon>
        <taxon>Neoptera</taxon>
        <taxon>Paraneoptera</taxon>
        <taxon>Hemiptera</taxon>
        <taxon>Heteroptera</taxon>
        <taxon>Panheteroptera</taxon>
        <taxon>Nepomorpha</taxon>
        <taxon>Nepidae</taxon>
        <taxon>Ranatrinae</taxon>
        <taxon>Ranatra</taxon>
    </lineage>
</organism>
<evidence type="ECO:0000256" key="1">
    <source>
        <dbReference type="ARBA" id="ARBA00012513"/>
    </source>
</evidence>
<comment type="similarity">
    <text evidence="8">Belongs to the protein kinase superfamily. Ser/Thr protein kinase family. GCN2 subfamily.</text>
</comment>
<evidence type="ECO:0000256" key="4">
    <source>
        <dbReference type="ARBA" id="ARBA00022741"/>
    </source>
</evidence>
<keyword evidence="7" id="KW-0652">Protein synthesis inhibitor</keyword>
<evidence type="ECO:0000256" key="8">
    <source>
        <dbReference type="ARBA" id="ARBA00037982"/>
    </source>
</evidence>
<evidence type="ECO:0000256" key="5">
    <source>
        <dbReference type="ARBA" id="ARBA00022777"/>
    </source>
</evidence>
<dbReference type="Gene3D" id="1.10.510.10">
    <property type="entry name" value="Transferase(Phosphotransferase) domain 1"/>
    <property type="match status" value="1"/>
</dbReference>
<evidence type="ECO:0000256" key="7">
    <source>
        <dbReference type="ARBA" id="ARBA00023193"/>
    </source>
</evidence>
<keyword evidence="6" id="KW-0067">ATP-binding</keyword>
<gene>
    <name evidence="12" type="ORF">AAG570_003176</name>
</gene>
<dbReference type="GO" id="GO:0006950">
    <property type="term" value="P:response to stress"/>
    <property type="evidence" value="ECO:0007669"/>
    <property type="project" value="UniProtKB-ARBA"/>
</dbReference>
<dbReference type="EMBL" id="JBFDAA010000013">
    <property type="protein sequence ID" value="KAL1122850.1"/>
    <property type="molecule type" value="Genomic_DNA"/>
</dbReference>
<name>A0ABD0Y630_9HEMI</name>
<dbReference type="PROSITE" id="PS00108">
    <property type="entry name" value="PROTEIN_KINASE_ST"/>
    <property type="match status" value="1"/>
</dbReference>
<keyword evidence="2" id="KW-0723">Serine/threonine-protein kinase</keyword>
<evidence type="ECO:0000313" key="13">
    <source>
        <dbReference type="Proteomes" id="UP001558652"/>
    </source>
</evidence>
<dbReference type="PANTHER" id="PTHR11042:SF160">
    <property type="entry name" value="EUKARYOTIC TRANSLATION INITIATION FACTOR 2-ALPHA KINASE 1"/>
    <property type="match status" value="1"/>
</dbReference>
<keyword evidence="5" id="KW-0418">Kinase</keyword>
<dbReference type="SUPFAM" id="SSF56112">
    <property type="entry name" value="Protein kinase-like (PK-like)"/>
    <property type="match status" value="1"/>
</dbReference>
<proteinExistence type="inferred from homology"/>
<evidence type="ECO:0000259" key="11">
    <source>
        <dbReference type="PROSITE" id="PS50011"/>
    </source>
</evidence>
<keyword evidence="4" id="KW-0547">Nucleotide-binding</keyword>
<evidence type="ECO:0000256" key="10">
    <source>
        <dbReference type="ARBA" id="ARBA00048977"/>
    </source>
</evidence>
<dbReference type="EC" id="2.7.11.1" evidence="1"/>